<feature type="domain" description="CUB" evidence="13">
    <location>
        <begin position="24"/>
        <end position="161"/>
    </location>
</feature>
<evidence type="ECO:0000259" key="14">
    <source>
        <dbReference type="PROSITE" id="PS50240"/>
    </source>
</evidence>
<dbReference type="Gene3D" id="2.40.10.10">
    <property type="entry name" value="Trypsin-like serine proteases"/>
    <property type="match status" value="1"/>
</dbReference>
<sequence length="585" mass="63677">MATLASLLVVVFVAVFVQSSDGACTRNVTIGPDVSVINSDNFPFNYDDYTACRWYITGPADTQLTLTFIQDFEVEAGSSADLLRCPHDKVTIFDTARPGATEAVAASRVCRSADSIVVSHGPFCGVGLPAPVVLGRNTAVVEFCSDYGVTGLGWQINLSYVPLSSLPQPEPWITPTITLASLTEESVINSPNYPAVYPKDYSADYIILNTQRDKAVVIRPIIFDLGRDCCDKLTITDVTNNQTYVFCGDNAFEEPLDLSRTEEIRIRLTTDPFDDGETGFSLGLSLLNCARSEFACDDNNGCYNPNSSCDGVRHCADGSDEKWEYCYPECGKSHFPMNSETANKITGGEEVNRYSVPWQAAMLEPSGRQFCGGSVISDRWILTAAHCFQGSGRYKVRLGGHNLEISAVNDRAVEIEVEKVICHPSYNTPSTLDHDSCLLKLKETIPFRKNIAPICLPRQNADVEPGTICMSSGWGRSRTAGGSLDGLREIYVPVIERGLCGRIYAASSITYPVTQQMICAGSPQWDKDSCPGDSGGPFACRNNGGRWTVNGIVSWGGVCHRNEVPGVYANTGSMTNWLVQTMATN</sequence>
<dbReference type="Gene3D" id="4.10.400.10">
    <property type="entry name" value="Low-density Lipoprotein Receptor"/>
    <property type="match status" value="1"/>
</dbReference>
<evidence type="ECO:0000256" key="2">
    <source>
        <dbReference type="ARBA" id="ARBA00022670"/>
    </source>
</evidence>
<dbReference type="PROSITE" id="PS50068">
    <property type="entry name" value="LDLRA_2"/>
    <property type="match status" value="1"/>
</dbReference>
<dbReference type="Pfam" id="PF00089">
    <property type="entry name" value="Trypsin"/>
    <property type="match status" value="1"/>
</dbReference>
<keyword evidence="3 12" id="KW-0732">Signal</keyword>
<evidence type="ECO:0000256" key="6">
    <source>
        <dbReference type="ARBA" id="ARBA00022825"/>
    </source>
</evidence>
<dbReference type="InterPro" id="IPR009003">
    <property type="entry name" value="Peptidase_S1_PA"/>
</dbReference>
<feature type="signal peptide" evidence="12">
    <location>
        <begin position="1"/>
        <end position="22"/>
    </location>
</feature>
<evidence type="ECO:0000256" key="7">
    <source>
        <dbReference type="ARBA" id="ARBA00023157"/>
    </source>
</evidence>
<evidence type="ECO:0000313" key="15">
    <source>
        <dbReference type="EMBL" id="OQV22781.1"/>
    </source>
</evidence>
<dbReference type="FunFam" id="2.40.10.10:FF:000120">
    <property type="entry name" value="Putative serine protease"/>
    <property type="match status" value="1"/>
</dbReference>
<comment type="caution">
    <text evidence="10">Lacks conserved residue(s) required for the propagation of feature annotation.</text>
</comment>
<dbReference type="EC" id="3.4.21.84" evidence="9"/>
<dbReference type="AlphaFoldDB" id="A0A1W0X634"/>
<dbReference type="PANTHER" id="PTHR24252">
    <property type="entry name" value="ACROSIN-RELATED"/>
    <property type="match status" value="1"/>
</dbReference>
<feature type="chain" id="PRO_5012822672" description="limulus clotting factor C" evidence="12">
    <location>
        <begin position="23"/>
        <end position="585"/>
    </location>
</feature>
<reference evidence="16" key="1">
    <citation type="submission" date="2017-01" db="EMBL/GenBank/DDBJ databases">
        <title>Comparative genomics of anhydrobiosis in the tardigrade Hypsibius dujardini.</title>
        <authorList>
            <person name="Yoshida Y."/>
            <person name="Koutsovoulos G."/>
            <person name="Laetsch D."/>
            <person name="Stevens L."/>
            <person name="Kumar S."/>
            <person name="Horikawa D."/>
            <person name="Ishino K."/>
            <person name="Komine S."/>
            <person name="Tomita M."/>
            <person name="Blaxter M."/>
            <person name="Arakawa K."/>
        </authorList>
    </citation>
    <scope>NUCLEOTIDE SEQUENCE [LARGE SCALE GENOMIC DNA]</scope>
    <source>
        <strain evidence="16">Z151</strain>
    </source>
</reference>
<dbReference type="SUPFAM" id="SSF50494">
    <property type="entry name" value="Trypsin-like serine proteases"/>
    <property type="match status" value="1"/>
</dbReference>
<protein>
    <recommendedName>
        <fullName evidence="9">limulus clotting factor C</fullName>
        <ecNumber evidence="9">3.4.21.84</ecNumber>
    </recommendedName>
</protein>
<keyword evidence="15" id="KW-0472">Membrane</keyword>
<dbReference type="PROSITE" id="PS01180">
    <property type="entry name" value="CUB"/>
    <property type="match status" value="1"/>
</dbReference>
<feature type="domain" description="Peptidase S1" evidence="14">
    <location>
        <begin position="345"/>
        <end position="583"/>
    </location>
</feature>
<dbReference type="PRINTS" id="PR00722">
    <property type="entry name" value="CHYMOTRYPSIN"/>
</dbReference>
<dbReference type="Gene3D" id="2.60.120.290">
    <property type="entry name" value="Spermadhesin, CUB domain"/>
    <property type="match status" value="2"/>
</dbReference>
<dbReference type="EMBL" id="MTYJ01000015">
    <property type="protein sequence ID" value="OQV22781.1"/>
    <property type="molecule type" value="Genomic_DNA"/>
</dbReference>
<dbReference type="CDD" id="cd00190">
    <property type="entry name" value="Tryp_SPc"/>
    <property type="match status" value="1"/>
</dbReference>
<evidence type="ECO:0000256" key="9">
    <source>
        <dbReference type="ARBA" id="ARBA00066707"/>
    </source>
</evidence>
<keyword evidence="4 11" id="KW-0378">Hydrolase</keyword>
<dbReference type="GO" id="GO:0006508">
    <property type="term" value="P:proteolysis"/>
    <property type="evidence" value="ECO:0007669"/>
    <property type="project" value="UniProtKB-KW"/>
</dbReference>
<comment type="caution">
    <text evidence="15">The sequence shown here is derived from an EMBL/GenBank/DDBJ whole genome shotgun (WGS) entry which is preliminary data.</text>
</comment>
<evidence type="ECO:0000256" key="8">
    <source>
        <dbReference type="ARBA" id="ARBA00052079"/>
    </source>
</evidence>
<accession>A0A1W0X634</accession>
<evidence type="ECO:0000256" key="3">
    <source>
        <dbReference type="ARBA" id="ARBA00022729"/>
    </source>
</evidence>
<gene>
    <name evidence="15" type="ORF">BV898_03218</name>
</gene>
<evidence type="ECO:0000256" key="4">
    <source>
        <dbReference type="ARBA" id="ARBA00022801"/>
    </source>
</evidence>
<dbReference type="InterPro" id="IPR001254">
    <property type="entry name" value="Trypsin_dom"/>
</dbReference>
<evidence type="ECO:0000256" key="12">
    <source>
        <dbReference type="SAM" id="SignalP"/>
    </source>
</evidence>
<dbReference type="InterPro" id="IPR018114">
    <property type="entry name" value="TRYPSIN_HIS"/>
</dbReference>
<dbReference type="SUPFAM" id="SSF57424">
    <property type="entry name" value="LDL receptor-like module"/>
    <property type="match status" value="1"/>
</dbReference>
<proteinExistence type="predicted"/>
<dbReference type="InterPro" id="IPR035914">
    <property type="entry name" value="Sperma_CUB_dom_sf"/>
</dbReference>
<dbReference type="PROSITE" id="PS50240">
    <property type="entry name" value="TRYPSIN_DOM"/>
    <property type="match status" value="1"/>
</dbReference>
<evidence type="ECO:0000259" key="13">
    <source>
        <dbReference type="PROSITE" id="PS01180"/>
    </source>
</evidence>
<dbReference type="GO" id="GO:0004252">
    <property type="term" value="F:serine-type endopeptidase activity"/>
    <property type="evidence" value="ECO:0007669"/>
    <property type="project" value="InterPro"/>
</dbReference>
<keyword evidence="5" id="KW-0353">Hemolymph clotting</keyword>
<dbReference type="Proteomes" id="UP000192578">
    <property type="component" value="Unassembled WGS sequence"/>
</dbReference>
<evidence type="ECO:0000256" key="10">
    <source>
        <dbReference type="PROSITE-ProRule" id="PRU00124"/>
    </source>
</evidence>
<dbReference type="GO" id="GO:0042381">
    <property type="term" value="P:hemolymph coagulation"/>
    <property type="evidence" value="ECO:0007669"/>
    <property type="project" value="UniProtKB-KW"/>
</dbReference>
<dbReference type="SMART" id="SM00020">
    <property type="entry name" value="Tryp_SPc"/>
    <property type="match status" value="1"/>
</dbReference>
<dbReference type="SUPFAM" id="SSF49854">
    <property type="entry name" value="Spermadhesin, CUB domain"/>
    <property type="match status" value="2"/>
</dbReference>
<keyword evidence="6 11" id="KW-0720">Serine protease</keyword>
<evidence type="ECO:0000313" key="16">
    <source>
        <dbReference type="Proteomes" id="UP000192578"/>
    </source>
</evidence>
<dbReference type="Pfam" id="PF00431">
    <property type="entry name" value="CUB"/>
    <property type="match status" value="1"/>
</dbReference>
<dbReference type="SMART" id="SM00042">
    <property type="entry name" value="CUB"/>
    <property type="match status" value="2"/>
</dbReference>
<keyword evidence="7" id="KW-1015">Disulfide bond</keyword>
<dbReference type="PROSITE" id="PS00134">
    <property type="entry name" value="TRYPSIN_HIS"/>
    <property type="match status" value="1"/>
</dbReference>
<evidence type="ECO:0000256" key="1">
    <source>
        <dbReference type="ARBA" id="ARBA00022659"/>
    </source>
</evidence>
<dbReference type="PROSITE" id="PS00135">
    <property type="entry name" value="TRYPSIN_SER"/>
    <property type="match status" value="1"/>
</dbReference>
<dbReference type="InterPro" id="IPR001314">
    <property type="entry name" value="Peptidase_S1A"/>
</dbReference>
<dbReference type="InterPro" id="IPR002172">
    <property type="entry name" value="LDrepeatLR_classA_rpt"/>
</dbReference>
<keyword evidence="1" id="KW-0768">Sushi</keyword>
<keyword evidence="16" id="KW-1185">Reference proteome</keyword>
<dbReference type="InterPro" id="IPR033116">
    <property type="entry name" value="TRYPSIN_SER"/>
</dbReference>
<keyword evidence="15" id="KW-0812">Transmembrane</keyword>
<dbReference type="InterPro" id="IPR043504">
    <property type="entry name" value="Peptidase_S1_PA_chymotrypsin"/>
</dbReference>
<evidence type="ECO:0000256" key="11">
    <source>
        <dbReference type="RuleBase" id="RU363034"/>
    </source>
</evidence>
<dbReference type="CDD" id="cd00041">
    <property type="entry name" value="CUB"/>
    <property type="match status" value="1"/>
</dbReference>
<dbReference type="CDD" id="cd00112">
    <property type="entry name" value="LDLa"/>
    <property type="match status" value="1"/>
</dbReference>
<evidence type="ECO:0000256" key="5">
    <source>
        <dbReference type="ARBA" id="ARBA00022820"/>
    </source>
</evidence>
<dbReference type="InterPro" id="IPR036055">
    <property type="entry name" value="LDL_receptor-like_sf"/>
</dbReference>
<dbReference type="OrthoDB" id="10012881at2759"/>
<dbReference type="PANTHER" id="PTHR24252:SF7">
    <property type="entry name" value="HYALIN"/>
    <property type="match status" value="1"/>
</dbReference>
<dbReference type="InterPro" id="IPR000859">
    <property type="entry name" value="CUB_dom"/>
</dbReference>
<dbReference type="SMART" id="SM00192">
    <property type="entry name" value="LDLa"/>
    <property type="match status" value="1"/>
</dbReference>
<name>A0A1W0X634_HYPEX</name>
<organism evidence="15 16">
    <name type="scientific">Hypsibius exemplaris</name>
    <name type="common">Freshwater tardigrade</name>
    <dbReference type="NCBI Taxonomy" id="2072580"/>
    <lineage>
        <taxon>Eukaryota</taxon>
        <taxon>Metazoa</taxon>
        <taxon>Ecdysozoa</taxon>
        <taxon>Tardigrada</taxon>
        <taxon>Eutardigrada</taxon>
        <taxon>Parachela</taxon>
        <taxon>Hypsibioidea</taxon>
        <taxon>Hypsibiidae</taxon>
        <taxon>Hypsibius</taxon>
    </lineage>
</organism>
<comment type="catalytic activity">
    <reaction evidence="8">
        <text>Selective cleavage of 103-Arg-|-Ser-104 and 124-Ile-|-Ile-125 bonds in Limulus clotting factor B to form activated factor B. Cleavage of -Pro-Arg-|-Xaa- bonds in synthetic substrates.</text>
        <dbReference type="EC" id="3.4.21.84"/>
    </reaction>
</comment>
<keyword evidence="2 11" id="KW-0645">Protease</keyword>